<protein>
    <submittedName>
        <fullName evidence="3">Kelch 10</fullName>
    </submittedName>
</protein>
<dbReference type="EMBL" id="CACRXK020040061">
    <property type="protein sequence ID" value="CAB4045527.1"/>
    <property type="molecule type" value="Genomic_DNA"/>
</dbReference>
<dbReference type="Proteomes" id="UP001152795">
    <property type="component" value="Unassembled WGS sequence"/>
</dbReference>
<comment type="caution">
    <text evidence="3">The sequence shown here is derived from an EMBL/GenBank/DDBJ whole genome shotgun (WGS) entry which is preliminary data.</text>
</comment>
<accession>A0A6S7KKL9</accession>
<dbReference type="InterPro" id="IPR006652">
    <property type="entry name" value="Kelch_1"/>
</dbReference>
<proteinExistence type="predicted"/>
<dbReference type="InterPro" id="IPR015915">
    <property type="entry name" value="Kelch-typ_b-propeller"/>
</dbReference>
<dbReference type="Gene3D" id="2.120.10.80">
    <property type="entry name" value="Kelch-type beta propeller"/>
    <property type="match status" value="1"/>
</dbReference>
<dbReference type="PANTHER" id="PTHR46344:SF27">
    <property type="entry name" value="KELCH REPEAT SUPERFAMILY PROTEIN"/>
    <property type="match status" value="1"/>
</dbReference>
<name>A0A6S7KKL9_PARCT</name>
<keyword evidence="1" id="KW-0880">Kelch repeat</keyword>
<dbReference type="SMART" id="SM00612">
    <property type="entry name" value="Kelch"/>
    <property type="match status" value="2"/>
</dbReference>
<dbReference type="SUPFAM" id="SSF117281">
    <property type="entry name" value="Kelch motif"/>
    <property type="match status" value="1"/>
</dbReference>
<reference evidence="3" key="1">
    <citation type="submission" date="2020-04" db="EMBL/GenBank/DDBJ databases">
        <authorList>
            <person name="Alioto T."/>
            <person name="Alioto T."/>
            <person name="Gomez Garrido J."/>
        </authorList>
    </citation>
    <scope>NUCLEOTIDE SEQUENCE</scope>
    <source>
        <strain evidence="3">A484AB</strain>
    </source>
</reference>
<keyword evidence="4" id="KW-1185">Reference proteome</keyword>
<dbReference type="AlphaFoldDB" id="A0A6S7KKL9"/>
<evidence type="ECO:0000256" key="2">
    <source>
        <dbReference type="ARBA" id="ARBA00022737"/>
    </source>
</evidence>
<dbReference type="OrthoDB" id="191037at2759"/>
<keyword evidence="2" id="KW-0677">Repeat</keyword>
<organism evidence="3 4">
    <name type="scientific">Paramuricea clavata</name>
    <name type="common">Red gorgonian</name>
    <name type="synonym">Violescent sea-whip</name>
    <dbReference type="NCBI Taxonomy" id="317549"/>
    <lineage>
        <taxon>Eukaryota</taxon>
        <taxon>Metazoa</taxon>
        <taxon>Cnidaria</taxon>
        <taxon>Anthozoa</taxon>
        <taxon>Octocorallia</taxon>
        <taxon>Malacalcyonacea</taxon>
        <taxon>Plexauridae</taxon>
        <taxon>Paramuricea</taxon>
    </lineage>
</organism>
<evidence type="ECO:0000256" key="1">
    <source>
        <dbReference type="ARBA" id="ARBA00022441"/>
    </source>
</evidence>
<evidence type="ECO:0000313" key="3">
    <source>
        <dbReference type="EMBL" id="CAB4045527.1"/>
    </source>
</evidence>
<dbReference type="Pfam" id="PF01344">
    <property type="entry name" value="Kelch_1"/>
    <property type="match status" value="2"/>
</dbReference>
<gene>
    <name evidence="3" type="ORF">PACLA_8A078014</name>
</gene>
<evidence type="ECO:0000313" key="4">
    <source>
        <dbReference type="Proteomes" id="UP001152795"/>
    </source>
</evidence>
<dbReference type="PANTHER" id="PTHR46344">
    <property type="entry name" value="OS02G0202900 PROTEIN"/>
    <property type="match status" value="1"/>
</dbReference>
<sequence>MAVVAYKDNIIVLGGYDGSKSLNEALMFNATTHEYKRLPSMLEKRDGCAAVIMGDVIVVMGGRSSTYLKSVEYYVIGDSAWQELPAMNLARYNATACVYA</sequence>